<evidence type="ECO:0000313" key="2">
    <source>
        <dbReference type="Proteomes" id="UP001143910"/>
    </source>
</evidence>
<name>A0ACC1MRK4_9HYPO</name>
<accession>A0ACC1MRK4</accession>
<dbReference type="Proteomes" id="UP001143910">
    <property type="component" value="Unassembled WGS sequence"/>
</dbReference>
<proteinExistence type="predicted"/>
<organism evidence="1 2">
    <name type="scientific">Zarea fungicola</name>
    <dbReference type="NCBI Taxonomy" id="93591"/>
    <lineage>
        <taxon>Eukaryota</taxon>
        <taxon>Fungi</taxon>
        <taxon>Dikarya</taxon>
        <taxon>Ascomycota</taxon>
        <taxon>Pezizomycotina</taxon>
        <taxon>Sordariomycetes</taxon>
        <taxon>Hypocreomycetidae</taxon>
        <taxon>Hypocreales</taxon>
        <taxon>Cordycipitaceae</taxon>
        <taxon>Zarea</taxon>
    </lineage>
</organism>
<sequence length="698" mass="76682">MLTLGEEMSTANLHQKFWSHWNKSPATTTYKYRLIRCCFFTLQNPLLAIAAPRLVLLVFTICQPLILQRFLDFLSDKSQPVQIGYGLIGAYGVDYIGIAFAQALYWHRNARAVTMMRGILVSAVFSKVTEISTTVGKDAAALTLMSSDVDVIIRAMKEIHEFWANLIQIGIGTWLLTKHLGYAAVGPIVVALLALTAIFFFSPRAKRSMTGWLAKTQQRVGITSAMIGHIKSIKMVGLVEPLARKLSDLRNAEITASRAFRICGSITSALAQIPVTLSPAVAFALFQGVASSTGETLDETRMFTALAYITLLSEPWFWMFEAVLDLSAASSAFDRIEKYLMESTRQDSRQIAALPAQNIEQSTGGIEMTFIRPTNDVPTAIKVQNMCAAWSQDHAELSGVTFSLHKGDLGLLVGSTASGKSTLLKSLLGEVPHITGGIYLSSARNQTIRENIIGYAHYDVERYDQVVQACALREDFEQLPQGDLTVVGSKGLSLSGGQKQRIALMQHSRQSMARALFYDPEIAIFDDVFSGLDNQTARQVFRNVFESNGLLRRRGATILLATQSGWFLIKNCNPRSMILTKVASLLLPSSDMIISLDGKGGVGEVGTYQTLRHSNGYIRDWHDARRDEIQRLCEQGVVPAEHDLKMGKAVDVPFFMGEVAGAITDIRPAGEIVADMVKEAADMLQMGEVYLGGGQSKL</sequence>
<protein>
    <submittedName>
        <fullName evidence="1">Uncharacterized protein</fullName>
    </submittedName>
</protein>
<dbReference type="EMBL" id="JANJQO010001777">
    <property type="protein sequence ID" value="KAJ2969304.1"/>
    <property type="molecule type" value="Genomic_DNA"/>
</dbReference>
<comment type="caution">
    <text evidence="1">The sequence shown here is derived from an EMBL/GenBank/DDBJ whole genome shotgun (WGS) entry which is preliminary data.</text>
</comment>
<evidence type="ECO:0000313" key="1">
    <source>
        <dbReference type="EMBL" id="KAJ2969304.1"/>
    </source>
</evidence>
<keyword evidence="2" id="KW-1185">Reference proteome</keyword>
<gene>
    <name evidence="1" type="ORF">NQ176_g8733</name>
</gene>
<reference evidence="1" key="1">
    <citation type="submission" date="2022-08" db="EMBL/GenBank/DDBJ databases">
        <title>Genome Sequence of Lecanicillium fungicola.</title>
        <authorList>
            <person name="Buettner E."/>
        </authorList>
    </citation>
    <scope>NUCLEOTIDE SEQUENCE</scope>
    <source>
        <strain evidence="1">Babe33</strain>
    </source>
</reference>